<keyword evidence="4" id="KW-1185">Reference proteome</keyword>
<keyword evidence="2" id="KW-1133">Transmembrane helix</keyword>
<evidence type="ECO:0000313" key="3">
    <source>
        <dbReference type="EMBL" id="ACO45397.2"/>
    </source>
</evidence>
<dbReference type="Proteomes" id="UP000002208">
    <property type="component" value="Chromosome"/>
</dbReference>
<feature type="region of interest" description="Disordered" evidence="1">
    <location>
        <begin position="319"/>
        <end position="345"/>
    </location>
</feature>
<sequence length="557" mass="58742">MKPIGPYVAARDLSGAQQSVRTLHATDRLTGMPVLLHLLPGPLAVPELPDHPALLPFSDHGVYSGQAYLVSELPLHAQPASDPLLAARGALLALDALHSAGLVHGGVGPSQLWSVDGEVVLAGAGLPWHAGQASAQTDLRDLVQTLDTLGGLPARLAPLRDAPGTLSARDALDRLRQPAKEVRPAALRTKPAPTAQLPDTGPPAEPRLHDGSPIVLGEPDLPAPEPHPQSRDTMAAETAPAVETIVIAASPPSAPAIPASPAGHETPQERRRRENEARRAQAIQDAQAGARRKAERLRAQAEEQRAAVPEPIRIGFTEGAASSDADLPEWTPEPGAGDGSPPAPRLQMQAVERLPASLRRVPEPVVPETAELEAAPEPGISQEPQDWLQPTEPGRLPGRRVAREPIRIGWDEDESWRVVREPEPEPGGTPLRSPRWLLPLVAALLLIVAAVWAARVVAGRADSVQARTQPPASAAAKCCDVRFAVQGGSGKGAELFVVNAPEDANLTPGQDLGKAPGVVRFPVRGQYRLRVVADGYSPATLNLTVPRTSPVNIALGQ</sequence>
<feature type="compositionally biased region" description="Basic and acidic residues" evidence="1">
    <location>
        <begin position="266"/>
        <end position="279"/>
    </location>
</feature>
<keyword evidence="2" id="KW-0812">Transmembrane</keyword>
<feature type="transmembrane region" description="Helical" evidence="2">
    <location>
        <begin position="436"/>
        <end position="458"/>
    </location>
</feature>
<feature type="region of interest" description="Disordered" evidence="1">
    <location>
        <begin position="175"/>
        <end position="234"/>
    </location>
</feature>
<protein>
    <recommendedName>
        <fullName evidence="5">PEGA domain-containing protein</fullName>
    </recommendedName>
</protein>
<dbReference type="HOGENOM" id="CLU_035487_0_0_0"/>
<feature type="compositionally biased region" description="Low complexity" evidence="1">
    <location>
        <begin position="251"/>
        <end position="262"/>
    </location>
</feature>
<dbReference type="EMBL" id="CP001114">
    <property type="protein sequence ID" value="ACO45397.2"/>
    <property type="molecule type" value="Genomic_DNA"/>
</dbReference>
<accession>C1D0M3</accession>
<feature type="compositionally biased region" description="Low complexity" evidence="1">
    <location>
        <begin position="280"/>
        <end position="289"/>
    </location>
</feature>
<dbReference type="KEGG" id="ddr:Deide_05590"/>
<dbReference type="InterPro" id="IPR011009">
    <property type="entry name" value="Kinase-like_dom_sf"/>
</dbReference>
<name>C1D0M3_DEIDV</name>
<evidence type="ECO:0008006" key="5">
    <source>
        <dbReference type="Google" id="ProtNLM"/>
    </source>
</evidence>
<organism evidence="3 4">
    <name type="scientific">Deinococcus deserti (strain DSM 17065 / CIP 109153 / LMG 22923 / VCD115)</name>
    <dbReference type="NCBI Taxonomy" id="546414"/>
    <lineage>
        <taxon>Bacteria</taxon>
        <taxon>Thermotogati</taxon>
        <taxon>Deinococcota</taxon>
        <taxon>Deinococci</taxon>
        <taxon>Deinococcales</taxon>
        <taxon>Deinococcaceae</taxon>
        <taxon>Deinococcus</taxon>
    </lineage>
</organism>
<dbReference type="OrthoDB" id="74300at2"/>
<dbReference type="AlphaFoldDB" id="C1D0M3"/>
<keyword evidence="2" id="KW-0472">Membrane</keyword>
<dbReference type="STRING" id="546414.Deide_05590"/>
<feature type="region of interest" description="Disordered" evidence="1">
    <location>
        <begin position="374"/>
        <end position="398"/>
    </location>
</feature>
<proteinExistence type="predicted"/>
<evidence type="ECO:0000256" key="1">
    <source>
        <dbReference type="SAM" id="MobiDB-lite"/>
    </source>
</evidence>
<evidence type="ECO:0000313" key="4">
    <source>
        <dbReference type="Proteomes" id="UP000002208"/>
    </source>
</evidence>
<reference evidence="3 4" key="1">
    <citation type="journal article" date="2009" name="PLoS Genet.">
        <title>Alliance of proteomics and genomics to unravel the specificities of Sahara bacterium Deinococcus deserti.</title>
        <authorList>
            <person name="de Groot A."/>
            <person name="Dulermo R."/>
            <person name="Ortet P."/>
            <person name="Blanchard L."/>
            <person name="Guerin P."/>
            <person name="Fernandez B."/>
            <person name="Vacherie B."/>
            <person name="Dossat C."/>
            <person name="Jolivet E."/>
            <person name="Siguier P."/>
            <person name="Chandler M."/>
            <person name="Barakat M."/>
            <person name="Dedieu A."/>
            <person name="Barbe V."/>
            <person name="Heulin T."/>
            <person name="Sommer S."/>
            <person name="Achouak W."/>
            <person name="Armengaud J."/>
        </authorList>
    </citation>
    <scope>NUCLEOTIDE SEQUENCE [LARGE SCALE GENOMIC DNA]</scope>
    <source>
        <strain evidence="4">DSM 17065 / CIP 109153 / LMG 22923 / VCD115</strain>
    </source>
</reference>
<dbReference type="RefSeq" id="WP_012692520.1">
    <property type="nucleotide sequence ID" value="NC_012526.1"/>
</dbReference>
<dbReference type="SUPFAM" id="SSF56112">
    <property type="entry name" value="Protein kinase-like (PK-like)"/>
    <property type="match status" value="1"/>
</dbReference>
<evidence type="ECO:0000256" key="2">
    <source>
        <dbReference type="SAM" id="Phobius"/>
    </source>
</evidence>
<dbReference type="eggNOG" id="COG0515">
    <property type="taxonomic scope" value="Bacteria"/>
</dbReference>
<gene>
    <name evidence="3" type="ordered locus">Deide_05590</name>
</gene>
<dbReference type="PaxDb" id="546414-Deide_05590"/>
<feature type="region of interest" description="Disordered" evidence="1">
    <location>
        <begin position="251"/>
        <end position="294"/>
    </location>
</feature>